<dbReference type="SUPFAM" id="SSF63829">
    <property type="entry name" value="Calcium-dependent phosphotriesterase"/>
    <property type="match status" value="1"/>
</dbReference>
<keyword evidence="3" id="KW-1185">Reference proteome</keyword>
<feature type="signal peptide" evidence="1">
    <location>
        <begin position="1"/>
        <end position="19"/>
    </location>
</feature>
<keyword evidence="1" id="KW-0732">Signal</keyword>
<dbReference type="Proteomes" id="UP000504724">
    <property type="component" value="Chromosome"/>
</dbReference>
<name>A0A7D4NQ09_9GAMM</name>
<organism evidence="2 3">
    <name type="scientific">Thiomicrorhabdus xiamenensis</name>
    <dbReference type="NCBI Taxonomy" id="2739063"/>
    <lineage>
        <taxon>Bacteria</taxon>
        <taxon>Pseudomonadati</taxon>
        <taxon>Pseudomonadota</taxon>
        <taxon>Gammaproteobacteria</taxon>
        <taxon>Thiotrichales</taxon>
        <taxon>Piscirickettsiaceae</taxon>
        <taxon>Thiomicrorhabdus</taxon>
    </lineage>
</organism>
<dbReference type="InterPro" id="IPR011042">
    <property type="entry name" value="6-blade_b-propeller_TolB-like"/>
</dbReference>
<evidence type="ECO:0000256" key="1">
    <source>
        <dbReference type="SAM" id="SignalP"/>
    </source>
</evidence>
<feature type="chain" id="PRO_5028839229" evidence="1">
    <location>
        <begin position="20"/>
        <end position="288"/>
    </location>
</feature>
<sequence length="288" mass="31716">MKRLWLGLLCGCFSLTANADMTVENVGFATPESVEYSVKTDRYYVANINGSPFGKDNNGFISLLNPQGEVEQLKWVEGGKHGVVLNAPKGMVAIGNRLYVADIDRVRIFSLPEGKPLLEIPVPDASFLNGVTPASQGGVWVTDSGVKEGFKPNGKDAIYHISPQGELTTLVKDMDLGRPNGILEKNDELLMVTIGSGEVHHFDLKGKLLRSEKMPFNRLDGLIEDVTGKVIFSSWTAKAVLQWQDGEAPKALFENMQSPADLGLDSQRNRVLIPSFMENKVWIRDLQD</sequence>
<dbReference type="Gene3D" id="2.120.10.30">
    <property type="entry name" value="TolB, C-terminal domain"/>
    <property type="match status" value="1"/>
</dbReference>
<evidence type="ECO:0000313" key="3">
    <source>
        <dbReference type="Proteomes" id="UP000504724"/>
    </source>
</evidence>
<evidence type="ECO:0000313" key="2">
    <source>
        <dbReference type="EMBL" id="QKI90053.1"/>
    </source>
</evidence>
<dbReference type="KEGG" id="txa:HQN79_10930"/>
<dbReference type="RefSeq" id="WP_173286460.1">
    <property type="nucleotide sequence ID" value="NZ_CP054020.1"/>
</dbReference>
<dbReference type="EMBL" id="CP054020">
    <property type="protein sequence ID" value="QKI90053.1"/>
    <property type="molecule type" value="Genomic_DNA"/>
</dbReference>
<protein>
    <submittedName>
        <fullName evidence="2">SMP-30/gluconolactonase/LRE family protein</fullName>
    </submittedName>
</protein>
<dbReference type="AlphaFoldDB" id="A0A7D4NQ09"/>
<reference evidence="2 3" key="1">
    <citation type="submission" date="2020-05" db="EMBL/GenBank/DDBJ databases">
        <title>Thiomicrorhabdus sediminis sp.nov. and Thiomicrorhabdus xiamenensis sp.nov., novel sulfur-oxidizing bacteria isolated from coastal sediment.</title>
        <authorList>
            <person name="Liu X."/>
        </authorList>
    </citation>
    <scope>NUCLEOTIDE SEQUENCE [LARGE SCALE GENOMIC DNA]</scope>
    <source>
        <strain evidence="2 3">G2</strain>
    </source>
</reference>
<accession>A0A7D4NQ09</accession>
<proteinExistence type="predicted"/>
<gene>
    <name evidence="2" type="ORF">HQN79_10930</name>
</gene>